<comment type="caution">
    <text evidence="2">The sequence shown here is derived from an EMBL/GenBank/DDBJ whole genome shotgun (WGS) entry which is preliminary data.</text>
</comment>
<dbReference type="Gene3D" id="2.30.110.10">
    <property type="entry name" value="Electron Transport, Fmn-binding Protein, Chain A"/>
    <property type="match status" value="1"/>
</dbReference>
<evidence type="ECO:0000313" key="3">
    <source>
        <dbReference type="Proteomes" id="UP001156664"/>
    </source>
</evidence>
<dbReference type="EMBL" id="BSOJ01000002">
    <property type="protein sequence ID" value="GLR25041.1"/>
    <property type="molecule type" value="Genomic_DNA"/>
</dbReference>
<evidence type="ECO:0000313" key="2">
    <source>
        <dbReference type="EMBL" id="GLR25041.1"/>
    </source>
</evidence>
<accession>A0ABQ5YNE8</accession>
<evidence type="ECO:0000259" key="1">
    <source>
        <dbReference type="Pfam" id="PF12766"/>
    </source>
</evidence>
<sequence length="181" mass="20570">MNHAVEIWQTLLRATVDKKHPWRVVSFCTASAEGPAARSVILRGADVEHKRLVFYTDSRSQKMSHLQHTQAVALLFWNPRSNEQLRLTGKAYPLTDDTIVNAHWQRIPDYARKDYATLSAPGAATGAGVVHDFSLARQHFTVLEFQAEHMDWLKLDREGHQRVGFALNRQTGTWDETALVP</sequence>
<dbReference type="Proteomes" id="UP001156664">
    <property type="component" value="Unassembled WGS sequence"/>
</dbReference>
<organism evidence="2 3">
    <name type="scientific">Limnobacter litoralis</name>
    <dbReference type="NCBI Taxonomy" id="481366"/>
    <lineage>
        <taxon>Bacteria</taxon>
        <taxon>Pseudomonadati</taxon>
        <taxon>Pseudomonadota</taxon>
        <taxon>Betaproteobacteria</taxon>
        <taxon>Burkholderiales</taxon>
        <taxon>Burkholderiaceae</taxon>
        <taxon>Limnobacter</taxon>
    </lineage>
</organism>
<feature type="domain" description="Pyridoxamine 5'-phosphate oxidase Alr4036 family FMN-binding" evidence="1">
    <location>
        <begin position="7"/>
        <end position="92"/>
    </location>
</feature>
<proteinExistence type="predicted"/>
<keyword evidence="3" id="KW-1185">Reference proteome</keyword>
<reference evidence="3" key="1">
    <citation type="journal article" date="2019" name="Int. J. Syst. Evol. Microbiol.">
        <title>The Global Catalogue of Microorganisms (GCM) 10K type strain sequencing project: providing services to taxonomists for standard genome sequencing and annotation.</title>
        <authorList>
            <consortium name="The Broad Institute Genomics Platform"/>
            <consortium name="The Broad Institute Genome Sequencing Center for Infectious Disease"/>
            <person name="Wu L."/>
            <person name="Ma J."/>
        </authorList>
    </citation>
    <scope>NUCLEOTIDE SEQUENCE [LARGE SCALE GENOMIC DNA]</scope>
    <source>
        <strain evidence="3">NBRC 105857</strain>
    </source>
</reference>
<dbReference type="PANTHER" id="PTHR28243:SF1">
    <property type="entry name" value="PYRIDOXAMINE 5'-PHOSPHATE OXIDASE ALR4036 FAMILY FMN-BINDING DOMAIN-CONTAINING PROTEIN"/>
    <property type="match status" value="1"/>
</dbReference>
<dbReference type="SUPFAM" id="SSF50475">
    <property type="entry name" value="FMN-binding split barrel"/>
    <property type="match status" value="1"/>
</dbReference>
<gene>
    <name evidence="2" type="ORF">GCM10007875_01280</name>
</gene>
<dbReference type="PANTHER" id="PTHR28243">
    <property type="entry name" value="AGL049CP"/>
    <property type="match status" value="1"/>
</dbReference>
<protein>
    <recommendedName>
        <fullName evidence="1">Pyridoxamine 5'-phosphate oxidase Alr4036 family FMN-binding domain-containing protein</fullName>
    </recommendedName>
</protein>
<dbReference type="InterPro" id="IPR024624">
    <property type="entry name" value="Pyridox_Oxase_Alr4036_FMN-bd"/>
</dbReference>
<dbReference type="RefSeq" id="WP_284279338.1">
    <property type="nucleotide sequence ID" value="NZ_BSOJ01000002.1"/>
</dbReference>
<dbReference type="InterPro" id="IPR012349">
    <property type="entry name" value="Split_barrel_FMN-bd"/>
</dbReference>
<dbReference type="Pfam" id="PF12766">
    <property type="entry name" value="Pyridox_oxase_2"/>
    <property type="match status" value="1"/>
</dbReference>
<name>A0ABQ5YNE8_9BURK</name>